<dbReference type="InterPro" id="IPR050336">
    <property type="entry name" value="Chromosome_partition/occlusion"/>
</dbReference>
<geneLocation type="plasmid" evidence="8">
    <name>LLAP10_pA</name>
</geneLocation>
<dbReference type="InterPro" id="IPR036086">
    <property type="entry name" value="ParB/Sulfiredoxin_sf"/>
</dbReference>
<dbReference type="Gene3D" id="1.10.10.2830">
    <property type="match status" value="1"/>
</dbReference>
<feature type="domain" description="ParB-like N-terminal" evidence="6">
    <location>
        <begin position="21"/>
        <end position="113"/>
    </location>
</feature>
<dbReference type="GO" id="GO:0005694">
    <property type="term" value="C:chromosome"/>
    <property type="evidence" value="ECO:0007669"/>
    <property type="project" value="TreeGrafter"/>
</dbReference>
<dbReference type="InterPro" id="IPR003115">
    <property type="entry name" value="ParB_N"/>
</dbReference>
<dbReference type="Gene3D" id="3.90.1530.30">
    <property type="match status" value="1"/>
</dbReference>
<dbReference type="InterPro" id="IPR041468">
    <property type="entry name" value="HTH_ParB/Spo0J"/>
</dbReference>
<dbReference type="InterPro" id="IPR004437">
    <property type="entry name" value="ParB/RepB/Spo0J"/>
</dbReference>
<dbReference type="Pfam" id="PF17762">
    <property type="entry name" value="HTH_ParB"/>
    <property type="match status" value="1"/>
</dbReference>
<evidence type="ECO:0000256" key="3">
    <source>
        <dbReference type="ARBA" id="ARBA00022829"/>
    </source>
</evidence>
<dbReference type="SMART" id="SM00470">
    <property type="entry name" value="ParB"/>
    <property type="match status" value="1"/>
</dbReference>
<dbReference type="OrthoDB" id="9802051at2"/>
<dbReference type="GO" id="GO:0003677">
    <property type="term" value="F:DNA binding"/>
    <property type="evidence" value="ECO:0007669"/>
    <property type="project" value="UniProtKB-KW"/>
</dbReference>
<dbReference type="EMBL" id="LN614828">
    <property type="protein sequence ID" value="CEG59113.1"/>
    <property type="molecule type" value="Genomic_DNA"/>
</dbReference>
<dbReference type="PANTHER" id="PTHR33375">
    <property type="entry name" value="CHROMOSOME-PARTITIONING PROTEIN PARB-RELATED"/>
    <property type="match status" value="1"/>
</dbReference>
<dbReference type="KEGG" id="lfa:LFA_pA0001"/>
<evidence type="ECO:0000256" key="5">
    <source>
        <dbReference type="ARBA" id="ARBA00025472"/>
    </source>
</evidence>
<organism evidence="7 8">
    <name type="scientific">Legionella fallonii LLAP-10</name>
    <dbReference type="NCBI Taxonomy" id="1212491"/>
    <lineage>
        <taxon>Bacteria</taxon>
        <taxon>Pseudomonadati</taxon>
        <taxon>Pseudomonadota</taxon>
        <taxon>Gammaproteobacteria</taxon>
        <taxon>Legionellales</taxon>
        <taxon>Legionellaceae</taxon>
        <taxon>Legionella</taxon>
    </lineage>
</organism>
<dbReference type="RefSeq" id="WP_045097741.1">
    <property type="nucleotide sequence ID" value="NZ_LN614828.1"/>
</dbReference>
<dbReference type="InterPro" id="IPR057240">
    <property type="entry name" value="ParB_dimer_C"/>
</dbReference>
<dbReference type="Pfam" id="PF02195">
    <property type="entry name" value="ParB_N"/>
    <property type="match status" value="1"/>
</dbReference>
<dbReference type="GO" id="GO:0045881">
    <property type="term" value="P:positive regulation of sporulation resulting in formation of a cellular spore"/>
    <property type="evidence" value="ECO:0007669"/>
    <property type="project" value="TreeGrafter"/>
</dbReference>
<evidence type="ECO:0000256" key="4">
    <source>
        <dbReference type="ARBA" id="ARBA00023125"/>
    </source>
</evidence>
<evidence type="ECO:0000259" key="6">
    <source>
        <dbReference type="SMART" id="SM00470"/>
    </source>
</evidence>
<dbReference type="GO" id="GO:0007059">
    <property type="term" value="P:chromosome segregation"/>
    <property type="evidence" value="ECO:0007669"/>
    <property type="project" value="UniProtKB-KW"/>
</dbReference>
<evidence type="ECO:0000313" key="7">
    <source>
        <dbReference type="EMBL" id="CEG59113.1"/>
    </source>
</evidence>
<gene>
    <name evidence="7" type="primary">parB</name>
    <name evidence="7" type="ORF">LFA_pA0001</name>
</gene>
<keyword evidence="3" id="KW-0159">Chromosome partition</keyword>
<dbReference type="FunFam" id="3.90.1530.30:FF:000001">
    <property type="entry name" value="Chromosome partitioning protein ParB"/>
    <property type="match status" value="1"/>
</dbReference>
<sequence length="281" mass="32037">MKFPAFEPINLKNDIQSLEAIDLRLSKIYPDKNQARKFFSDISLEELASSIRQHGIIQPILVKEMDPNKNEYQIIAGERRWRAAKIAGLEKIPAIIRKYDNANGMAVSLIENIQREDLNPLEEAQAIKRLIDECCMTHGEVAETLGRSRTTVTNLLRLLTLTDEVKEMLKTGLLEMGHARALLSLSSAQQEDVAKIVINKSLSVRETEQLVQRSNMPKDRQEFFLSPQFEQRKKEWIAQLSKKLSSTVSMHFNYGGKGKVVISFDSLEEADWLMSHLKVEG</sequence>
<dbReference type="Pfam" id="PF23552">
    <property type="entry name" value="ParB_C"/>
    <property type="match status" value="1"/>
</dbReference>
<name>A0A098G9G5_9GAMM</name>
<keyword evidence="8" id="KW-1185">Reference proteome</keyword>
<comment type="similarity">
    <text evidence="1">Belongs to the ParB family.</text>
</comment>
<dbReference type="HOGENOM" id="CLU_023853_0_0_6"/>
<comment type="function">
    <text evidence="5">Involved in chromosome partition. Localize to both poles of the predivisional cell following completion of DNA replication. Binds to the DNA origin of replication.</text>
</comment>
<reference evidence="8" key="1">
    <citation type="submission" date="2014-09" db="EMBL/GenBank/DDBJ databases">
        <authorList>
            <person name="Gomez-Valero L."/>
        </authorList>
    </citation>
    <scope>NUCLEOTIDE SEQUENCE [LARGE SCALE GENOMIC DNA]</scope>
    <source>
        <strain evidence="8">ATCC700992</strain>
        <plasmid evidence="8">LLAP10_pA</plasmid>
    </source>
</reference>
<dbReference type="AlphaFoldDB" id="A0A098G9G5"/>
<dbReference type="FunFam" id="1.10.10.2830:FF:000001">
    <property type="entry name" value="Chromosome partitioning protein ParB"/>
    <property type="match status" value="1"/>
</dbReference>
<dbReference type="Proteomes" id="UP000032430">
    <property type="component" value="Plasmid II"/>
</dbReference>
<evidence type="ECO:0000256" key="2">
    <source>
        <dbReference type="ARBA" id="ARBA00022372"/>
    </source>
</evidence>
<accession>A0A098G9G5</accession>
<evidence type="ECO:0000313" key="8">
    <source>
        <dbReference type="Proteomes" id="UP000032430"/>
    </source>
</evidence>
<keyword evidence="7" id="KW-0614">Plasmid</keyword>
<keyword evidence="4" id="KW-0238">DNA-binding</keyword>
<dbReference type="NCBIfam" id="TIGR00180">
    <property type="entry name" value="parB_part"/>
    <property type="match status" value="1"/>
</dbReference>
<dbReference type="PANTHER" id="PTHR33375:SF1">
    <property type="entry name" value="CHROMOSOME-PARTITIONING PROTEIN PARB-RELATED"/>
    <property type="match status" value="1"/>
</dbReference>
<proteinExistence type="inferred from homology"/>
<protein>
    <recommendedName>
        <fullName evidence="2">Probable chromosome-partitioning protein ParB</fullName>
    </recommendedName>
</protein>
<dbReference type="CDD" id="cd16393">
    <property type="entry name" value="SPO0J_N"/>
    <property type="match status" value="1"/>
</dbReference>
<dbReference type="SUPFAM" id="SSF109709">
    <property type="entry name" value="KorB DNA-binding domain-like"/>
    <property type="match status" value="1"/>
</dbReference>
<evidence type="ECO:0000256" key="1">
    <source>
        <dbReference type="ARBA" id="ARBA00006295"/>
    </source>
</evidence>
<dbReference type="SUPFAM" id="SSF110849">
    <property type="entry name" value="ParB/Sulfiredoxin"/>
    <property type="match status" value="1"/>
</dbReference>